<keyword evidence="2" id="KW-0675">Receptor</keyword>
<dbReference type="RefSeq" id="WP_283445184.1">
    <property type="nucleotide sequence ID" value="NZ_FXUL01000030.1"/>
</dbReference>
<dbReference type="Gene3D" id="3.40.190.150">
    <property type="entry name" value="Bordetella uptake gene, domain 1"/>
    <property type="match status" value="1"/>
</dbReference>
<dbReference type="Proteomes" id="UP001158049">
    <property type="component" value="Unassembled WGS sequence"/>
</dbReference>
<accession>A0ABY1QS69</accession>
<comment type="similarity">
    <text evidence="1">Belongs to the UPF0065 (bug) family.</text>
</comment>
<dbReference type="SUPFAM" id="SSF53850">
    <property type="entry name" value="Periplasmic binding protein-like II"/>
    <property type="match status" value="1"/>
</dbReference>
<proteinExistence type="inferred from homology"/>
<evidence type="ECO:0000313" key="3">
    <source>
        <dbReference type="Proteomes" id="UP001158049"/>
    </source>
</evidence>
<evidence type="ECO:0000256" key="1">
    <source>
        <dbReference type="ARBA" id="ARBA00006987"/>
    </source>
</evidence>
<organism evidence="2 3">
    <name type="scientific">Noviherbaspirillum suwonense</name>
    <dbReference type="NCBI Taxonomy" id="1224511"/>
    <lineage>
        <taxon>Bacteria</taxon>
        <taxon>Pseudomonadati</taxon>
        <taxon>Pseudomonadota</taxon>
        <taxon>Betaproteobacteria</taxon>
        <taxon>Burkholderiales</taxon>
        <taxon>Oxalobacteraceae</taxon>
        <taxon>Noviherbaspirillum</taxon>
    </lineage>
</organism>
<evidence type="ECO:0000313" key="2">
    <source>
        <dbReference type="EMBL" id="SMP78952.1"/>
    </source>
</evidence>
<dbReference type="PANTHER" id="PTHR42928:SF5">
    <property type="entry name" value="BLR1237 PROTEIN"/>
    <property type="match status" value="1"/>
</dbReference>
<dbReference type="InterPro" id="IPR042100">
    <property type="entry name" value="Bug_dom1"/>
</dbReference>
<dbReference type="InterPro" id="IPR005064">
    <property type="entry name" value="BUG"/>
</dbReference>
<dbReference type="Gene3D" id="3.40.190.10">
    <property type="entry name" value="Periplasmic binding protein-like II"/>
    <property type="match status" value="1"/>
</dbReference>
<keyword evidence="3" id="KW-1185">Reference proteome</keyword>
<sequence length="327" mass="34658">MNNYGALGTFRLAAITAGLGMVFLAHQAVYAQSQQPVKLVVGYTAGGPVDSSARVFATAFAKELGMQVIVENRPGAAGSIGGAAVAQSPPNGLTLFFAASPTLTITPYVIKKMAFDPVKDIAPIAPILSYANVLVINNDQPFKTVAELISYAKAHPGKVTYGSAGMGASNHLSGELFAQRAGIELSHVPYKGNAPAMTDVIGGQITMMFDIIGSARNYIGTGRVNAVAVTSSNRNSSLPDVPSMREMGIADYDVQGWYALFGPASMPAELVARYGEATRRALAKEEVKSKFLEQGYEPWTGLPETVSDRLKKELALWGTVTKGMKFE</sequence>
<gene>
    <name evidence="2" type="ORF">SAMN06295970_13016</name>
</gene>
<name>A0ABY1QS69_9BURK</name>
<protein>
    <submittedName>
        <fullName evidence="2">Tripartite-type tricarboxylate transporter, receptor component TctC</fullName>
    </submittedName>
</protein>
<dbReference type="PANTHER" id="PTHR42928">
    <property type="entry name" value="TRICARBOXYLATE-BINDING PROTEIN"/>
    <property type="match status" value="1"/>
</dbReference>
<dbReference type="Pfam" id="PF03401">
    <property type="entry name" value="TctC"/>
    <property type="match status" value="1"/>
</dbReference>
<reference evidence="2 3" key="1">
    <citation type="submission" date="2017-05" db="EMBL/GenBank/DDBJ databases">
        <authorList>
            <person name="Varghese N."/>
            <person name="Submissions S."/>
        </authorList>
    </citation>
    <scope>NUCLEOTIDE SEQUENCE [LARGE SCALE GENOMIC DNA]</scope>
    <source>
        <strain evidence="2 3">DSM 26001</strain>
    </source>
</reference>
<dbReference type="PIRSF" id="PIRSF017082">
    <property type="entry name" value="YflP"/>
    <property type="match status" value="1"/>
</dbReference>
<comment type="caution">
    <text evidence="2">The sequence shown here is derived from an EMBL/GenBank/DDBJ whole genome shotgun (WGS) entry which is preliminary data.</text>
</comment>
<dbReference type="EMBL" id="FXUL01000030">
    <property type="protein sequence ID" value="SMP78952.1"/>
    <property type="molecule type" value="Genomic_DNA"/>
</dbReference>